<evidence type="ECO:0000256" key="1">
    <source>
        <dbReference type="SAM" id="SignalP"/>
    </source>
</evidence>
<evidence type="ECO:0000313" key="2">
    <source>
        <dbReference type="Proteomes" id="UP000095281"/>
    </source>
</evidence>
<accession>A0A1I8B3J2</accession>
<name>A0A1I8B3J2_MELHA</name>
<keyword evidence="1" id="KW-0732">Signal</keyword>
<dbReference type="AlphaFoldDB" id="A0A1I8B3J2"/>
<dbReference type="Proteomes" id="UP000095281">
    <property type="component" value="Unplaced"/>
</dbReference>
<sequence length="178" mass="21440">MLMIILIYLIQLNIYLKNVSTQPDPTSYLNFDIQFEHYAMNRANITHMPYYMRRKEFNDEETKEHYAFQLYHVNQINRVKILPDHTSLIYQQMGEDMYDDSENFTQTLKIGEEGETEVFYFVKYQNRGNIENIAYSEKHTLFPQKSVVRLEQSIMQKATDGSTITIYQYRIQLYKLTR</sequence>
<proteinExistence type="predicted"/>
<evidence type="ECO:0000313" key="3">
    <source>
        <dbReference type="WBParaSite" id="MhA1_Contig1305.frz3.gene7"/>
    </source>
</evidence>
<keyword evidence="2" id="KW-1185">Reference proteome</keyword>
<organism evidence="2 3">
    <name type="scientific">Meloidogyne hapla</name>
    <name type="common">Root-knot nematode worm</name>
    <dbReference type="NCBI Taxonomy" id="6305"/>
    <lineage>
        <taxon>Eukaryota</taxon>
        <taxon>Metazoa</taxon>
        <taxon>Ecdysozoa</taxon>
        <taxon>Nematoda</taxon>
        <taxon>Chromadorea</taxon>
        <taxon>Rhabditida</taxon>
        <taxon>Tylenchina</taxon>
        <taxon>Tylenchomorpha</taxon>
        <taxon>Tylenchoidea</taxon>
        <taxon>Meloidogynidae</taxon>
        <taxon>Meloidogyninae</taxon>
        <taxon>Meloidogyne</taxon>
    </lineage>
</organism>
<feature type="signal peptide" evidence="1">
    <location>
        <begin position="1"/>
        <end position="21"/>
    </location>
</feature>
<feature type="chain" id="PRO_5009315393" evidence="1">
    <location>
        <begin position="22"/>
        <end position="178"/>
    </location>
</feature>
<protein>
    <submittedName>
        <fullName evidence="3">Uncharacterized protein</fullName>
    </submittedName>
</protein>
<dbReference type="WBParaSite" id="MhA1_Contig1305.frz3.gene7">
    <property type="protein sequence ID" value="MhA1_Contig1305.frz3.gene7"/>
    <property type="gene ID" value="MhA1_Contig1305.frz3.gene7"/>
</dbReference>
<reference evidence="3" key="1">
    <citation type="submission" date="2016-11" db="UniProtKB">
        <authorList>
            <consortium name="WormBaseParasite"/>
        </authorList>
    </citation>
    <scope>IDENTIFICATION</scope>
</reference>